<evidence type="ECO:0000313" key="2">
    <source>
        <dbReference type="EMBL" id="KAK7045898.1"/>
    </source>
</evidence>
<sequence>MTAVGDGEVRGLCDSDVEDSAGIPTVTGNQVVGITVKNPAQVPKASGQKWSTVQSSDAPATPAVPTQAQTTATVPPHALATSKPNASIQKSDLPKFTHTLRCRIFTEPNLFNVKRTKVLVPTIQDLVDRLYPEISYSGWIMRPYLKCIAGTSFDVVKMYLKDTYIDKVEEQTQYCTWALRNDGPALYSSPTPSSCTAKPGTPGYQYPDGMFESFFIVQAMRKCSTSIQSSKVDFGHPIGAVSAVAAAVERAFRHFQHNGIDTLCGDQF</sequence>
<protein>
    <submittedName>
        <fullName evidence="2">Uncharacterized protein</fullName>
    </submittedName>
</protein>
<dbReference type="AlphaFoldDB" id="A0AAW0D0H0"/>
<reference evidence="2 3" key="1">
    <citation type="submission" date="2024-01" db="EMBL/GenBank/DDBJ databases">
        <title>A draft genome for a cacao thread blight-causing isolate of Paramarasmius palmivorus.</title>
        <authorList>
            <person name="Baruah I.K."/>
            <person name="Bukari Y."/>
            <person name="Amoako-Attah I."/>
            <person name="Meinhardt L.W."/>
            <person name="Bailey B.A."/>
            <person name="Cohen S.P."/>
        </authorList>
    </citation>
    <scope>NUCLEOTIDE SEQUENCE [LARGE SCALE GENOMIC DNA]</scope>
    <source>
        <strain evidence="2 3">GH-12</strain>
    </source>
</reference>
<comment type="caution">
    <text evidence="2">The sequence shown here is derived from an EMBL/GenBank/DDBJ whole genome shotgun (WGS) entry which is preliminary data.</text>
</comment>
<dbReference type="EMBL" id="JAYKXP010000023">
    <property type="protein sequence ID" value="KAK7045898.1"/>
    <property type="molecule type" value="Genomic_DNA"/>
</dbReference>
<gene>
    <name evidence="2" type="ORF">VNI00_007329</name>
</gene>
<feature type="compositionally biased region" description="Low complexity" evidence="1">
    <location>
        <begin position="58"/>
        <end position="73"/>
    </location>
</feature>
<evidence type="ECO:0000313" key="3">
    <source>
        <dbReference type="Proteomes" id="UP001383192"/>
    </source>
</evidence>
<dbReference type="Proteomes" id="UP001383192">
    <property type="component" value="Unassembled WGS sequence"/>
</dbReference>
<name>A0AAW0D0H0_9AGAR</name>
<feature type="region of interest" description="Disordered" evidence="1">
    <location>
        <begin position="43"/>
        <end position="73"/>
    </location>
</feature>
<accession>A0AAW0D0H0</accession>
<proteinExistence type="predicted"/>
<evidence type="ECO:0000256" key="1">
    <source>
        <dbReference type="SAM" id="MobiDB-lite"/>
    </source>
</evidence>
<organism evidence="2 3">
    <name type="scientific">Paramarasmius palmivorus</name>
    <dbReference type="NCBI Taxonomy" id="297713"/>
    <lineage>
        <taxon>Eukaryota</taxon>
        <taxon>Fungi</taxon>
        <taxon>Dikarya</taxon>
        <taxon>Basidiomycota</taxon>
        <taxon>Agaricomycotina</taxon>
        <taxon>Agaricomycetes</taxon>
        <taxon>Agaricomycetidae</taxon>
        <taxon>Agaricales</taxon>
        <taxon>Marasmiineae</taxon>
        <taxon>Marasmiaceae</taxon>
        <taxon>Paramarasmius</taxon>
    </lineage>
</organism>
<keyword evidence="3" id="KW-1185">Reference proteome</keyword>
<feature type="compositionally biased region" description="Polar residues" evidence="1">
    <location>
        <begin position="48"/>
        <end position="57"/>
    </location>
</feature>